<dbReference type="SUPFAM" id="SSF53756">
    <property type="entry name" value="UDP-Glycosyltransferase/glycogen phosphorylase"/>
    <property type="match status" value="1"/>
</dbReference>
<protein>
    <submittedName>
        <fullName evidence="1">Uncharacterized protein</fullName>
    </submittedName>
</protein>
<sequence length="84" mass="9422">MAGMSLAEALKIPFTYCWSPALIPKPIGLEQQLNRLADVCSFFFREETPYTPDRELAEFLKSGPMPIYIGFGSIVMEDAAKMTE</sequence>
<gene>
    <name evidence="1" type="ORF">BPOR_0487g00010</name>
</gene>
<organism evidence="1 2">
    <name type="scientific">Botrytis porri</name>
    <dbReference type="NCBI Taxonomy" id="87229"/>
    <lineage>
        <taxon>Eukaryota</taxon>
        <taxon>Fungi</taxon>
        <taxon>Dikarya</taxon>
        <taxon>Ascomycota</taxon>
        <taxon>Pezizomycotina</taxon>
        <taxon>Leotiomycetes</taxon>
        <taxon>Helotiales</taxon>
        <taxon>Sclerotiniaceae</taxon>
        <taxon>Botrytis</taxon>
    </lineage>
</organism>
<dbReference type="Proteomes" id="UP000297280">
    <property type="component" value="Unassembled WGS sequence"/>
</dbReference>
<accession>A0A4Z1KGA5</accession>
<name>A0A4Z1KGA5_9HELO</name>
<dbReference type="Gene3D" id="3.40.50.2000">
    <property type="entry name" value="Glycogen Phosphorylase B"/>
    <property type="match status" value="2"/>
</dbReference>
<evidence type="ECO:0000313" key="1">
    <source>
        <dbReference type="EMBL" id="TGO84590.1"/>
    </source>
</evidence>
<comment type="caution">
    <text evidence="1">The sequence shown here is derived from an EMBL/GenBank/DDBJ whole genome shotgun (WGS) entry which is preliminary data.</text>
</comment>
<dbReference type="EMBL" id="PQXO01000486">
    <property type="protein sequence ID" value="TGO84590.1"/>
    <property type="molecule type" value="Genomic_DNA"/>
</dbReference>
<reference evidence="1 2" key="1">
    <citation type="submission" date="2017-12" db="EMBL/GenBank/DDBJ databases">
        <title>Comparative genomics of Botrytis spp.</title>
        <authorList>
            <person name="Valero-Jimenez C.A."/>
            <person name="Tapia P."/>
            <person name="Veloso J."/>
            <person name="Silva-Moreno E."/>
            <person name="Staats M."/>
            <person name="Valdes J.H."/>
            <person name="Van Kan J.A.L."/>
        </authorList>
    </citation>
    <scope>NUCLEOTIDE SEQUENCE [LARGE SCALE GENOMIC DNA]</scope>
    <source>
        <strain evidence="1 2">MUCL3349</strain>
    </source>
</reference>
<dbReference type="PANTHER" id="PTHR48050">
    <property type="entry name" value="STEROL 3-BETA-GLUCOSYLTRANSFERASE"/>
    <property type="match status" value="1"/>
</dbReference>
<evidence type="ECO:0000313" key="2">
    <source>
        <dbReference type="Proteomes" id="UP000297280"/>
    </source>
</evidence>
<keyword evidence="2" id="KW-1185">Reference proteome</keyword>
<dbReference type="PANTHER" id="PTHR48050:SF27">
    <property type="entry name" value="GLUCOSYLTRANSFERASE, PUTATIVE (AFU_ORTHOLOGUE AFUA_7G04880)-RELATED"/>
    <property type="match status" value="1"/>
</dbReference>
<dbReference type="AlphaFoldDB" id="A0A4Z1KGA5"/>
<proteinExistence type="predicted"/>
<dbReference type="InterPro" id="IPR050426">
    <property type="entry name" value="Glycosyltransferase_28"/>
</dbReference>